<organism evidence="2">
    <name type="scientific">Pararge aegeria</name>
    <name type="common">speckled wood butterfly</name>
    <dbReference type="NCBI Taxonomy" id="116150"/>
    <lineage>
        <taxon>Eukaryota</taxon>
        <taxon>Metazoa</taxon>
        <taxon>Ecdysozoa</taxon>
        <taxon>Arthropoda</taxon>
        <taxon>Hexapoda</taxon>
        <taxon>Insecta</taxon>
        <taxon>Pterygota</taxon>
        <taxon>Neoptera</taxon>
        <taxon>Endopterygota</taxon>
        <taxon>Lepidoptera</taxon>
        <taxon>Glossata</taxon>
        <taxon>Ditrysia</taxon>
        <taxon>Papilionoidea</taxon>
        <taxon>Nymphalidae</taxon>
        <taxon>Satyrinae</taxon>
        <taxon>Satyrini</taxon>
        <taxon>Parargina</taxon>
        <taxon>Pararge</taxon>
    </lineage>
</organism>
<evidence type="ECO:0000313" key="2">
    <source>
        <dbReference type="EMBL" id="JAA83775.1"/>
    </source>
</evidence>
<reference evidence="2" key="2">
    <citation type="submission" date="2013-05" db="EMBL/GenBank/DDBJ databases">
        <authorList>
            <person name="Carter J.-M."/>
            <person name="Baker S.C."/>
            <person name="Pink R."/>
            <person name="Carter D.R.F."/>
            <person name="Collins A."/>
            <person name="Tomlin J."/>
            <person name="Gibbs M."/>
            <person name="Breuker C.J."/>
        </authorList>
    </citation>
    <scope>NUCLEOTIDE SEQUENCE</scope>
    <source>
        <tissue evidence="2">Ovary</tissue>
    </source>
</reference>
<feature type="region of interest" description="Disordered" evidence="1">
    <location>
        <begin position="119"/>
        <end position="179"/>
    </location>
</feature>
<evidence type="ECO:0000256" key="1">
    <source>
        <dbReference type="SAM" id="MobiDB-lite"/>
    </source>
</evidence>
<reference evidence="2" key="1">
    <citation type="journal article" date="2013" name="BMC Genomics">
        <title>Unscrambling butterfly oogenesis.</title>
        <authorList>
            <person name="Carter J.M."/>
            <person name="Baker S.C."/>
            <person name="Pink R."/>
            <person name="Carter D.R."/>
            <person name="Collins A."/>
            <person name="Tomlin J."/>
            <person name="Gibbs M."/>
            <person name="Breuker C.J."/>
        </authorList>
    </citation>
    <scope>NUCLEOTIDE SEQUENCE</scope>
    <source>
        <tissue evidence="2">Ovary</tissue>
    </source>
</reference>
<dbReference type="EMBL" id="GAIX01008785">
    <property type="protein sequence ID" value="JAA83775.1"/>
    <property type="molecule type" value="Transcribed_RNA"/>
</dbReference>
<feature type="compositionally biased region" description="Basic and acidic residues" evidence="1">
    <location>
        <begin position="158"/>
        <end position="179"/>
    </location>
</feature>
<feature type="non-terminal residue" evidence="2">
    <location>
        <position position="1"/>
    </location>
</feature>
<feature type="region of interest" description="Disordered" evidence="1">
    <location>
        <begin position="1"/>
        <end position="22"/>
    </location>
</feature>
<proteinExistence type="predicted"/>
<feature type="non-terminal residue" evidence="2">
    <location>
        <position position="179"/>
    </location>
</feature>
<feature type="compositionally biased region" description="Polar residues" evidence="1">
    <location>
        <begin position="147"/>
        <end position="157"/>
    </location>
</feature>
<protein>
    <submittedName>
        <fullName evidence="2">Glutamic acid-rich protein</fullName>
    </submittedName>
</protein>
<name>S4PA99_9NEOP</name>
<dbReference type="AlphaFoldDB" id="S4PA99"/>
<sequence>AARHKMAVRPRRTHGAPRRKKANPIAATALPITPELNEEMIRSTTPEVVSKTSEVVTESFSSSTTSKHHMIIKEQHHQQLNRELQKVLDTPSDTKLKSSSLPPGLALSQLVGQSPAKLSIAESNTPRSSIKRSKSSTQDQSLRESSPKIQTNEAHTYQSEERISKSRTDKKYAEESCLE</sequence>
<accession>S4PA99</accession>